<evidence type="ECO:0000256" key="1">
    <source>
        <dbReference type="ARBA" id="ARBA00022516"/>
    </source>
</evidence>
<gene>
    <name evidence="4" type="ORF">GCM10023093_18180</name>
</gene>
<dbReference type="EMBL" id="BAABFA010000010">
    <property type="protein sequence ID" value="GAA4465637.1"/>
    <property type="molecule type" value="Genomic_DNA"/>
</dbReference>
<dbReference type="RefSeq" id="WP_345081905.1">
    <property type="nucleotide sequence ID" value="NZ_BAABFA010000010.1"/>
</dbReference>
<sequence length="194" mass="22392">MNYLGHAFLSFGNSEILVGNMIGDHVKGRLALQHYPDGIRKGIELHRKIDEFTDNHPSVSRAKLIFREDYGLYAGAITDTVFDHFLANDPKYFASPDALLQFTRQTYTQIEEHSTHLPPDFAAYFPHMREYNWLLGYRSMKGVERSLQGLARRAKHMPASDKAYTAFVMGYYHLNQCYFELIDDVVKMAKAYTL</sequence>
<protein>
    <submittedName>
        <fullName evidence="4">Acyl carrier protein phosphodiesterase</fullName>
    </submittedName>
</protein>
<keyword evidence="2" id="KW-0378">Hydrolase</keyword>
<proteinExistence type="predicted"/>
<keyword evidence="5" id="KW-1185">Reference proteome</keyword>
<evidence type="ECO:0000256" key="3">
    <source>
        <dbReference type="ARBA" id="ARBA00023098"/>
    </source>
</evidence>
<dbReference type="Proteomes" id="UP001500067">
    <property type="component" value="Unassembled WGS sequence"/>
</dbReference>
<keyword evidence="3" id="KW-0443">Lipid metabolism</keyword>
<comment type="caution">
    <text evidence="4">The sequence shown here is derived from an EMBL/GenBank/DDBJ whole genome shotgun (WGS) entry which is preliminary data.</text>
</comment>
<organism evidence="4 5">
    <name type="scientific">Nemorincola caseinilytica</name>
    <dbReference type="NCBI Taxonomy" id="2054315"/>
    <lineage>
        <taxon>Bacteria</taxon>
        <taxon>Pseudomonadati</taxon>
        <taxon>Bacteroidota</taxon>
        <taxon>Chitinophagia</taxon>
        <taxon>Chitinophagales</taxon>
        <taxon>Chitinophagaceae</taxon>
        <taxon>Nemorincola</taxon>
    </lineage>
</organism>
<dbReference type="Pfam" id="PF04336">
    <property type="entry name" value="ACP_PD"/>
    <property type="match status" value="1"/>
</dbReference>
<evidence type="ECO:0000256" key="2">
    <source>
        <dbReference type="ARBA" id="ARBA00022801"/>
    </source>
</evidence>
<accession>A0ABP8NDP9</accession>
<evidence type="ECO:0000313" key="4">
    <source>
        <dbReference type="EMBL" id="GAA4465637.1"/>
    </source>
</evidence>
<dbReference type="PANTHER" id="PTHR38764">
    <property type="entry name" value="ACYL CARRIER PROTEIN PHOSPHODIESTERASE"/>
    <property type="match status" value="1"/>
</dbReference>
<evidence type="ECO:0000313" key="5">
    <source>
        <dbReference type="Proteomes" id="UP001500067"/>
    </source>
</evidence>
<name>A0ABP8NDP9_9BACT</name>
<keyword evidence="1" id="KW-0444">Lipid biosynthesis</keyword>
<reference evidence="5" key="1">
    <citation type="journal article" date="2019" name="Int. J. Syst. Evol. Microbiol.">
        <title>The Global Catalogue of Microorganisms (GCM) 10K type strain sequencing project: providing services to taxonomists for standard genome sequencing and annotation.</title>
        <authorList>
            <consortium name="The Broad Institute Genomics Platform"/>
            <consortium name="The Broad Institute Genome Sequencing Center for Infectious Disease"/>
            <person name="Wu L."/>
            <person name="Ma J."/>
        </authorList>
    </citation>
    <scope>NUCLEOTIDE SEQUENCE [LARGE SCALE GENOMIC DNA]</scope>
    <source>
        <strain evidence="5">JCM 32105</strain>
    </source>
</reference>
<dbReference type="InterPro" id="IPR007431">
    <property type="entry name" value="ACP_PD"/>
</dbReference>
<dbReference type="PANTHER" id="PTHR38764:SF1">
    <property type="entry name" value="ACYL CARRIER PROTEIN PHOSPHODIESTERASE"/>
    <property type="match status" value="1"/>
</dbReference>